<keyword evidence="1" id="KW-0472">Membrane</keyword>
<reference evidence="4 5" key="1">
    <citation type="journal article" date="2014" name="Science">
        <title>Plant genetics. Early allopolyploid evolution in the post-Neolithic Brassica napus oilseed genome.</title>
        <authorList>
            <person name="Chalhoub B."/>
            <person name="Denoeud F."/>
            <person name="Liu S."/>
            <person name="Parkin I.A."/>
            <person name="Tang H."/>
            <person name="Wang X."/>
            <person name="Chiquet J."/>
            <person name="Belcram H."/>
            <person name="Tong C."/>
            <person name="Samans B."/>
            <person name="Correa M."/>
            <person name="Da Silva C."/>
            <person name="Just J."/>
            <person name="Falentin C."/>
            <person name="Koh C.S."/>
            <person name="Le Clainche I."/>
            <person name="Bernard M."/>
            <person name="Bento P."/>
            <person name="Noel B."/>
            <person name="Labadie K."/>
            <person name="Alberti A."/>
            <person name="Charles M."/>
            <person name="Arnaud D."/>
            <person name="Guo H."/>
            <person name="Daviaud C."/>
            <person name="Alamery S."/>
            <person name="Jabbari K."/>
            <person name="Zhao M."/>
            <person name="Edger P.P."/>
            <person name="Chelaifa H."/>
            <person name="Tack D."/>
            <person name="Lassalle G."/>
            <person name="Mestiri I."/>
            <person name="Schnel N."/>
            <person name="Le Paslier M.C."/>
            <person name="Fan G."/>
            <person name="Renault V."/>
            <person name="Bayer P.E."/>
            <person name="Golicz A.A."/>
            <person name="Manoli S."/>
            <person name="Lee T.H."/>
            <person name="Thi V.H."/>
            <person name="Chalabi S."/>
            <person name="Hu Q."/>
            <person name="Fan C."/>
            <person name="Tollenaere R."/>
            <person name="Lu Y."/>
            <person name="Battail C."/>
            <person name="Shen J."/>
            <person name="Sidebottom C.H."/>
            <person name="Wang X."/>
            <person name="Canaguier A."/>
            <person name="Chauveau A."/>
            <person name="Berard A."/>
            <person name="Deniot G."/>
            <person name="Guan M."/>
            <person name="Liu Z."/>
            <person name="Sun F."/>
            <person name="Lim Y.P."/>
            <person name="Lyons E."/>
            <person name="Town C.D."/>
            <person name="Bancroft I."/>
            <person name="Wang X."/>
            <person name="Meng J."/>
            <person name="Ma J."/>
            <person name="Pires J.C."/>
            <person name="King G.J."/>
            <person name="Brunel D."/>
            <person name="Delourme R."/>
            <person name="Renard M."/>
            <person name="Aury J.M."/>
            <person name="Adams K.L."/>
            <person name="Batley J."/>
            <person name="Snowdon R.J."/>
            <person name="Tost J."/>
            <person name="Edwards D."/>
            <person name="Zhou Y."/>
            <person name="Hua W."/>
            <person name="Sharpe A.G."/>
            <person name="Paterson A.H."/>
            <person name="Guan C."/>
            <person name="Wincker P."/>
        </authorList>
    </citation>
    <scope>NUCLEOTIDE SEQUENCE [LARGE SCALE GENOMIC DNA]</scope>
    <source>
        <strain evidence="5">cv. Darmor-bzh</strain>
    </source>
</reference>
<dbReference type="SUPFAM" id="SSF56655">
    <property type="entry name" value="Carbohydrate phosphatase"/>
    <property type="match status" value="1"/>
</dbReference>
<keyword evidence="1" id="KW-1133">Transmembrane helix</keyword>
<keyword evidence="1" id="KW-0812">Transmembrane</keyword>
<evidence type="ECO:0000313" key="5">
    <source>
        <dbReference type="Proteomes" id="UP000028999"/>
    </source>
</evidence>
<reference evidence="3" key="3">
    <citation type="submission" date="2021-01" db="EMBL/GenBank/DDBJ databases">
        <authorList>
            <consortium name="Genoscope - CEA"/>
            <person name="William W."/>
        </authorList>
    </citation>
    <scope>NUCLEOTIDE SEQUENCE</scope>
</reference>
<dbReference type="Gramene" id="CDY68416">
    <property type="protein sequence ID" value="CDY68416"/>
    <property type="gene ID" value="GSBRNA2T00074174001"/>
</dbReference>
<accession>A0A078JRZ4</accession>
<gene>
    <name evidence="4" type="primary">BnaC03g76750D</name>
    <name evidence="3" type="ORF">DARMORV10_C03P80500.1</name>
    <name evidence="4" type="ORF">GSBRNA2T00074174001</name>
</gene>
<dbReference type="AlphaFoldDB" id="A0A078JRZ4"/>
<feature type="transmembrane region" description="Helical" evidence="1">
    <location>
        <begin position="6"/>
        <end position="25"/>
    </location>
</feature>
<dbReference type="EMBL" id="HG994367">
    <property type="protein sequence ID" value="CAF1710524.1"/>
    <property type="molecule type" value="Genomic_DNA"/>
</dbReference>
<feature type="domain" description="Fructose-1-6-bisphosphatase class 1 C-terminal" evidence="2">
    <location>
        <begin position="96"/>
        <end position="145"/>
    </location>
</feature>
<evidence type="ECO:0000313" key="3">
    <source>
        <dbReference type="EMBL" id="CAF1710524.1"/>
    </source>
</evidence>
<organism evidence="4 5">
    <name type="scientific">Brassica napus</name>
    <name type="common">Rape</name>
    <dbReference type="NCBI Taxonomy" id="3708"/>
    <lineage>
        <taxon>Eukaryota</taxon>
        <taxon>Viridiplantae</taxon>
        <taxon>Streptophyta</taxon>
        <taxon>Embryophyta</taxon>
        <taxon>Tracheophyta</taxon>
        <taxon>Spermatophyta</taxon>
        <taxon>Magnoliopsida</taxon>
        <taxon>eudicotyledons</taxon>
        <taxon>Gunneridae</taxon>
        <taxon>Pentapetalae</taxon>
        <taxon>rosids</taxon>
        <taxon>malvids</taxon>
        <taxon>Brassicales</taxon>
        <taxon>Brassicaceae</taxon>
        <taxon>Brassiceae</taxon>
        <taxon>Brassica</taxon>
    </lineage>
</organism>
<dbReference type="InterPro" id="IPR044015">
    <property type="entry name" value="FBPase_C_dom"/>
</dbReference>
<evidence type="ECO:0000256" key="1">
    <source>
        <dbReference type="SAM" id="Phobius"/>
    </source>
</evidence>
<dbReference type="EMBL" id="LK037301">
    <property type="protein sequence ID" value="CDY68416.1"/>
    <property type="molecule type" value="Genomic_DNA"/>
</dbReference>
<dbReference type="Gene3D" id="3.40.190.80">
    <property type="match status" value="1"/>
</dbReference>
<reference evidence="4" key="2">
    <citation type="submission" date="2014-06" db="EMBL/GenBank/DDBJ databases">
        <authorList>
            <person name="Genoscope - CEA"/>
        </authorList>
    </citation>
    <scope>NUCLEOTIDE SEQUENCE</scope>
</reference>
<dbReference type="Proteomes" id="UP000028999">
    <property type="component" value="Unassembled WGS sequence"/>
</dbReference>
<dbReference type="Pfam" id="PF18913">
    <property type="entry name" value="FBPase_C"/>
    <property type="match status" value="1"/>
</dbReference>
<dbReference type="PaxDb" id="3708-A0A078JRZ4"/>
<proteinExistence type="predicted"/>
<dbReference type="Proteomes" id="UP001295469">
    <property type="component" value="Chromosome C03"/>
</dbReference>
<protein>
    <submittedName>
        <fullName evidence="3">(rape) hypothetical protein</fullName>
    </submittedName>
    <submittedName>
        <fullName evidence="4">BnaC03g76750D protein</fullName>
    </submittedName>
</protein>
<name>A0A078JRZ4_BRANA</name>
<sequence>MATQKRYTVFIMLLIYCCVFLAALVRRTNTYSKRVTTWAQLASSRLLYVLELSHLCSYSRERRLQCTASLSSRKRTSRSPKSGKYTLSNKERCGTRVWRKYIDDLKDPGPSGKSYSLRYIGSLVVNFHRSLLYSGIYGCCQEQKRNA</sequence>
<evidence type="ECO:0000313" key="4">
    <source>
        <dbReference type="EMBL" id="CDY68416.1"/>
    </source>
</evidence>
<dbReference type="STRING" id="3708.A0A078JRZ4"/>
<evidence type="ECO:0000259" key="2">
    <source>
        <dbReference type="Pfam" id="PF18913"/>
    </source>
</evidence>
<keyword evidence="5" id="KW-1185">Reference proteome</keyword>